<evidence type="ECO:0000313" key="2">
    <source>
        <dbReference type="EMBL" id="KGF72588.1"/>
    </source>
</evidence>
<keyword evidence="3" id="KW-1185">Reference proteome</keyword>
<feature type="transmembrane region" description="Helical" evidence="1">
    <location>
        <begin position="52"/>
        <end position="73"/>
    </location>
</feature>
<name>A0A098TP48_9CYAN</name>
<keyword evidence="1" id="KW-0812">Transmembrane</keyword>
<organism evidence="2 3">
    <name type="scientific">Neosynechococcus sphagnicola sy1</name>
    <dbReference type="NCBI Taxonomy" id="1497020"/>
    <lineage>
        <taxon>Bacteria</taxon>
        <taxon>Bacillati</taxon>
        <taxon>Cyanobacteriota</taxon>
        <taxon>Cyanophyceae</taxon>
        <taxon>Neosynechococcales</taxon>
        <taxon>Neosynechococcaceae</taxon>
        <taxon>Neosynechococcus</taxon>
    </lineage>
</organism>
<feature type="transmembrane region" description="Helical" evidence="1">
    <location>
        <begin position="79"/>
        <end position="103"/>
    </location>
</feature>
<evidence type="ECO:0000256" key="1">
    <source>
        <dbReference type="SAM" id="Phobius"/>
    </source>
</evidence>
<dbReference type="EMBL" id="JJML01000023">
    <property type="protein sequence ID" value="KGF72588.1"/>
    <property type="molecule type" value="Genomic_DNA"/>
</dbReference>
<dbReference type="STRING" id="1497020.DO97_07325"/>
<protein>
    <submittedName>
        <fullName evidence="2">Uncharacterized protein</fullName>
    </submittedName>
</protein>
<evidence type="ECO:0000313" key="3">
    <source>
        <dbReference type="Proteomes" id="UP000030170"/>
    </source>
</evidence>
<feature type="transmembrane region" description="Helical" evidence="1">
    <location>
        <begin position="14"/>
        <end position="40"/>
    </location>
</feature>
<proteinExistence type="predicted"/>
<gene>
    <name evidence="2" type="ORF">DO97_07325</name>
</gene>
<dbReference type="AlphaFoldDB" id="A0A098TP48"/>
<keyword evidence="1" id="KW-1133">Transmembrane helix</keyword>
<dbReference type="Proteomes" id="UP000030170">
    <property type="component" value="Unassembled WGS sequence"/>
</dbReference>
<keyword evidence="1" id="KW-0472">Membrane</keyword>
<sequence length="127" mass="14014">MIGMNSVLPLLEFSHSHCIALCAVLVPFNLLTTLQTLIVVGLGRRAAIVRSAVAIATLGALTLILHVLTWWLVGVVMAPTFILLTLATVCLSLNLVALCYPWWLSTLLRQGWDVLWQRSPWGHTYGH</sequence>
<reference evidence="2 3" key="1">
    <citation type="journal article" date="2014" name="Mol. Ecol.">
        <title>Evolution of Synechococcus.</title>
        <authorList>
            <person name="Dvorak P."/>
            <person name="Casamatta D."/>
            <person name="Hasler P."/>
            <person name="Poulickova A."/>
            <person name="Ondrej V."/>
            <person name="Sanges R."/>
        </authorList>
    </citation>
    <scope>NUCLEOTIDE SEQUENCE [LARGE SCALE GENOMIC DNA]</scope>
    <source>
        <strain evidence="2 3">CAUP A 1101</strain>
    </source>
</reference>
<accession>A0A098TP48</accession>
<comment type="caution">
    <text evidence="2">The sequence shown here is derived from an EMBL/GenBank/DDBJ whole genome shotgun (WGS) entry which is preliminary data.</text>
</comment>